<dbReference type="InterPro" id="IPR013149">
    <property type="entry name" value="ADH-like_C"/>
</dbReference>
<keyword evidence="3" id="KW-0560">Oxidoreductase</keyword>
<dbReference type="InterPro" id="IPR020843">
    <property type="entry name" value="ER"/>
</dbReference>
<dbReference type="Pfam" id="PF08240">
    <property type="entry name" value="ADH_N"/>
    <property type="match status" value="1"/>
</dbReference>
<keyword evidence="1 4" id="KW-0479">Metal-binding</keyword>
<organism evidence="7 8">
    <name type="scientific">Candidatus Nephthysia bennettiae</name>
    <dbReference type="NCBI Taxonomy" id="3127016"/>
    <lineage>
        <taxon>Bacteria</taxon>
        <taxon>Bacillati</taxon>
        <taxon>Candidatus Dormiibacterota</taxon>
        <taxon>Candidatus Dormibacteria</taxon>
        <taxon>Candidatus Dormibacterales</taxon>
        <taxon>Candidatus Dormibacteraceae</taxon>
        <taxon>Candidatus Nephthysia</taxon>
    </lineage>
</organism>
<proteinExistence type="inferred from homology"/>
<reference evidence="7" key="1">
    <citation type="submission" date="2020-10" db="EMBL/GenBank/DDBJ databases">
        <title>Ca. Dormibacterota MAGs.</title>
        <authorList>
            <person name="Montgomery K."/>
        </authorList>
    </citation>
    <scope>NUCLEOTIDE SEQUENCE [LARGE SCALE GENOMIC DNA]</scope>
    <source>
        <strain evidence="7">SC8812_S17_10</strain>
    </source>
</reference>
<comment type="caution">
    <text evidence="7">The sequence shown here is derived from an EMBL/GenBank/DDBJ whole genome shotgun (WGS) entry which is preliminary data.</text>
</comment>
<dbReference type="Proteomes" id="UP000612893">
    <property type="component" value="Unassembled WGS sequence"/>
</dbReference>
<dbReference type="Pfam" id="PF00107">
    <property type="entry name" value="ADH_zinc_N"/>
    <property type="match status" value="1"/>
</dbReference>
<keyword evidence="2 4" id="KW-0862">Zinc</keyword>
<evidence type="ECO:0000259" key="6">
    <source>
        <dbReference type="SMART" id="SM00829"/>
    </source>
</evidence>
<dbReference type="PANTHER" id="PTHR43401">
    <property type="entry name" value="L-THREONINE 3-DEHYDROGENASE"/>
    <property type="match status" value="1"/>
</dbReference>
<dbReference type="PROSITE" id="PS00059">
    <property type="entry name" value="ADH_ZINC"/>
    <property type="match status" value="1"/>
</dbReference>
<dbReference type="InterPro" id="IPR036291">
    <property type="entry name" value="NAD(P)-bd_dom_sf"/>
</dbReference>
<dbReference type="CDD" id="cd08234">
    <property type="entry name" value="threonine_DH_like"/>
    <property type="match status" value="1"/>
</dbReference>
<feature type="compositionally biased region" description="Basic and acidic residues" evidence="5">
    <location>
        <begin position="1"/>
        <end position="10"/>
    </location>
</feature>
<dbReference type="AlphaFoldDB" id="A0A934N4Y7"/>
<evidence type="ECO:0000256" key="2">
    <source>
        <dbReference type="ARBA" id="ARBA00022833"/>
    </source>
</evidence>
<evidence type="ECO:0000256" key="3">
    <source>
        <dbReference type="ARBA" id="ARBA00023002"/>
    </source>
</evidence>
<keyword evidence="8" id="KW-1185">Reference proteome</keyword>
<accession>A0A934N4Y7</accession>
<dbReference type="SMART" id="SM00829">
    <property type="entry name" value="PKS_ER"/>
    <property type="match status" value="1"/>
</dbReference>
<evidence type="ECO:0000256" key="4">
    <source>
        <dbReference type="RuleBase" id="RU361277"/>
    </source>
</evidence>
<dbReference type="InterPro" id="IPR002328">
    <property type="entry name" value="ADH_Zn_CS"/>
</dbReference>
<dbReference type="GO" id="GO:0046872">
    <property type="term" value="F:metal ion binding"/>
    <property type="evidence" value="ECO:0007669"/>
    <property type="project" value="UniProtKB-KW"/>
</dbReference>
<dbReference type="InterPro" id="IPR050129">
    <property type="entry name" value="Zn_alcohol_dh"/>
</dbReference>
<dbReference type="SUPFAM" id="SSF50129">
    <property type="entry name" value="GroES-like"/>
    <property type="match status" value="1"/>
</dbReference>
<dbReference type="PANTHER" id="PTHR43401:SF2">
    <property type="entry name" value="L-THREONINE 3-DEHYDROGENASE"/>
    <property type="match status" value="1"/>
</dbReference>
<comment type="cofactor">
    <cofactor evidence="4">
        <name>Zn(2+)</name>
        <dbReference type="ChEBI" id="CHEBI:29105"/>
    </cofactor>
</comment>
<protein>
    <submittedName>
        <fullName evidence="7">Zinc-dependent alcohol dehydrogenase family protein</fullName>
    </submittedName>
</protein>
<dbReference type="GO" id="GO:0016491">
    <property type="term" value="F:oxidoreductase activity"/>
    <property type="evidence" value="ECO:0007669"/>
    <property type="project" value="UniProtKB-KW"/>
</dbReference>
<feature type="region of interest" description="Disordered" evidence="5">
    <location>
        <begin position="1"/>
        <end position="25"/>
    </location>
</feature>
<dbReference type="Gene3D" id="3.40.50.720">
    <property type="entry name" value="NAD(P)-binding Rossmann-like Domain"/>
    <property type="match status" value="1"/>
</dbReference>
<sequence>MRAVVYDRPRSYSVSEVPTPDPGPGEVRLRSAITGVCGTDLHIHEGGFDSRYPLIPGHEIVGVVDSLGEGVGDLQVGQRVAADNTVLCGHCYHCRRDEPLFCKNFYSLGVNGPGGFADFVRVRAEKCFPVDDLSAEVAVMVEPTACVVHGLDVLALRPGSDVLVFGAGPTGLLLAQLLVHGGASRVTVAAPTRFKLDLARSYGVDETVQLDRSDPSAGAREMRSLAPEGFDVVVEATGAIPVLERAVGLTKIGGTLMVYGMASADDRLAVSPYDIFRRQLTIKGSFAQTHCFDRAIALLRSGRVRTDGIVTHRFNLDGFGQALHALTDDPTCLKSAIVP</sequence>
<dbReference type="RefSeq" id="WP_338204747.1">
    <property type="nucleotide sequence ID" value="NZ_JAEKNR010000217.1"/>
</dbReference>
<feature type="domain" description="Enoyl reductase (ER)" evidence="6">
    <location>
        <begin position="7"/>
        <end position="337"/>
    </location>
</feature>
<evidence type="ECO:0000256" key="5">
    <source>
        <dbReference type="SAM" id="MobiDB-lite"/>
    </source>
</evidence>
<dbReference type="InterPro" id="IPR011032">
    <property type="entry name" value="GroES-like_sf"/>
</dbReference>
<evidence type="ECO:0000256" key="1">
    <source>
        <dbReference type="ARBA" id="ARBA00022723"/>
    </source>
</evidence>
<gene>
    <name evidence="7" type="ORF">JF922_22280</name>
</gene>
<name>A0A934N4Y7_9BACT</name>
<evidence type="ECO:0000313" key="8">
    <source>
        <dbReference type="Proteomes" id="UP000612893"/>
    </source>
</evidence>
<comment type="similarity">
    <text evidence="4">Belongs to the zinc-containing alcohol dehydrogenase family.</text>
</comment>
<dbReference type="InterPro" id="IPR013154">
    <property type="entry name" value="ADH-like_N"/>
</dbReference>
<dbReference type="EMBL" id="JAEKNR010000217">
    <property type="protein sequence ID" value="MBJ7600785.1"/>
    <property type="molecule type" value="Genomic_DNA"/>
</dbReference>
<evidence type="ECO:0000313" key="7">
    <source>
        <dbReference type="EMBL" id="MBJ7600785.1"/>
    </source>
</evidence>
<dbReference type="Gene3D" id="3.90.180.10">
    <property type="entry name" value="Medium-chain alcohol dehydrogenases, catalytic domain"/>
    <property type="match status" value="1"/>
</dbReference>
<dbReference type="SUPFAM" id="SSF51735">
    <property type="entry name" value="NAD(P)-binding Rossmann-fold domains"/>
    <property type="match status" value="1"/>
</dbReference>